<gene>
    <name evidence="1" type="ORF">HMPREF9431_00660</name>
</gene>
<name>G1WA09_9BACT</name>
<dbReference type="AlphaFoldDB" id="G1WA09"/>
<protein>
    <submittedName>
        <fullName evidence="1">Uncharacterized protein</fullName>
    </submittedName>
</protein>
<accession>G1WA09</accession>
<evidence type="ECO:0000313" key="1">
    <source>
        <dbReference type="EMBL" id="EGV34112.1"/>
    </source>
</evidence>
<comment type="caution">
    <text evidence="1">The sequence shown here is derived from an EMBL/GenBank/DDBJ whole genome shotgun (WGS) entry which is preliminary data.</text>
</comment>
<keyword evidence="2" id="KW-1185">Reference proteome</keyword>
<dbReference type="Proteomes" id="UP000005141">
    <property type="component" value="Unassembled WGS sequence"/>
</dbReference>
<proteinExistence type="predicted"/>
<reference evidence="1 2" key="1">
    <citation type="submission" date="2011-07" db="EMBL/GenBank/DDBJ databases">
        <title>The Genome Sequence of Prevotella oulorum F0390.</title>
        <authorList>
            <consortium name="The Broad Institute Genome Sequencing Platform"/>
            <consortium name="The Broad Institute Genome Sequencing Center for Infectious Disease"/>
            <person name="Earl A."/>
            <person name="Ward D."/>
            <person name="Feldgarden M."/>
            <person name="Gevers D."/>
            <person name="Izard J."/>
            <person name="Ganesan A."/>
            <person name="Baranova O.V."/>
            <person name="Blanton J.M."/>
            <person name="Tanner A.C."/>
            <person name="Dewhirst F.E."/>
            <person name="Young S.K."/>
            <person name="Zeng Q."/>
            <person name="Gargeya S."/>
            <person name="Fitzgerald M."/>
            <person name="Haas B."/>
            <person name="Abouelleil A."/>
            <person name="Alvarado L."/>
            <person name="Arachchi H.M."/>
            <person name="Berlin A."/>
            <person name="Brown A."/>
            <person name="Chapman S.B."/>
            <person name="Chen Z."/>
            <person name="Dunbar C."/>
            <person name="Freedman E."/>
            <person name="Gearin G."/>
            <person name="Gellesch M."/>
            <person name="Goldberg J."/>
            <person name="Griggs A."/>
            <person name="Gujja S."/>
            <person name="Heiman D."/>
            <person name="Howarth C."/>
            <person name="Larson L."/>
            <person name="Lui A."/>
            <person name="MacDonald P.J.P."/>
            <person name="Mehta T."/>
            <person name="Montmayeur A."/>
            <person name="Murphy C."/>
            <person name="Neiman D."/>
            <person name="Pearson M."/>
            <person name="Priest M."/>
            <person name="Roberts A."/>
            <person name="Saif S."/>
            <person name="Shea T."/>
            <person name="Shenoy N."/>
            <person name="Sisk P."/>
            <person name="Stolte C."/>
            <person name="Sykes S."/>
            <person name="Wortman J."/>
            <person name="Nusbaum C."/>
            <person name="Birren B."/>
        </authorList>
    </citation>
    <scope>NUCLEOTIDE SEQUENCE [LARGE SCALE GENOMIC DNA]</scope>
    <source>
        <strain evidence="1 2">F0390</strain>
    </source>
</reference>
<evidence type="ECO:0000313" key="2">
    <source>
        <dbReference type="Proteomes" id="UP000005141"/>
    </source>
</evidence>
<dbReference type="HOGENOM" id="CLU_2331379_0_0_10"/>
<organism evidence="1 2">
    <name type="scientific">Segatella oulorum F0390</name>
    <dbReference type="NCBI Taxonomy" id="702438"/>
    <lineage>
        <taxon>Bacteria</taxon>
        <taxon>Pseudomonadati</taxon>
        <taxon>Bacteroidota</taxon>
        <taxon>Bacteroidia</taxon>
        <taxon>Bacteroidales</taxon>
        <taxon>Prevotellaceae</taxon>
        <taxon>Segatella</taxon>
    </lineage>
</organism>
<sequence>MWPAISKQNVLGFQYYLMSIPIESAQPLYLSCLKLLSILLYAKVSFFAETANKSLESFHDDEGNVVAHIGCIKGAQLIDSVGDTLHVDDIVAHAERLK</sequence>
<dbReference type="EMBL" id="ADGI01000020">
    <property type="protein sequence ID" value="EGV34112.1"/>
    <property type="molecule type" value="Genomic_DNA"/>
</dbReference>